<reference evidence="1" key="1">
    <citation type="submission" date="2017-05" db="UniProtKB">
        <authorList>
            <consortium name="EnsemblMetazoa"/>
        </authorList>
    </citation>
    <scope>IDENTIFICATION</scope>
</reference>
<organism evidence="1">
    <name type="scientific">Amphimedon queenslandica</name>
    <name type="common">Sponge</name>
    <dbReference type="NCBI Taxonomy" id="400682"/>
    <lineage>
        <taxon>Eukaryota</taxon>
        <taxon>Metazoa</taxon>
        <taxon>Porifera</taxon>
        <taxon>Demospongiae</taxon>
        <taxon>Heteroscleromorpha</taxon>
        <taxon>Haplosclerida</taxon>
        <taxon>Niphatidae</taxon>
        <taxon>Amphimedon</taxon>
    </lineage>
</organism>
<dbReference type="InParanoid" id="A0A1X7UBN1"/>
<proteinExistence type="predicted"/>
<name>A0A1X7UBN1_AMPQE</name>
<accession>A0A1X7UBN1</accession>
<sequence>MQELILYLYIHWLYCMSTSCRINTPCRYPILAERNRHIQDSFMAVNHLYPLPTVLLII</sequence>
<protein>
    <submittedName>
        <fullName evidence="1">Uncharacterized protein</fullName>
    </submittedName>
</protein>
<evidence type="ECO:0000313" key="1">
    <source>
        <dbReference type="EnsemblMetazoa" id="Aqu2.1.25348_001"/>
    </source>
</evidence>
<dbReference type="EnsemblMetazoa" id="Aqu2.1.25348_001">
    <property type="protein sequence ID" value="Aqu2.1.25348_001"/>
    <property type="gene ID" value="Aqu2.1.25348"/>
</dbReference>
<dbReference type="AlphaFoldDB" id="A0A1X7UBN1"/>